<name>A0A6M3KQ09_9ZZZZ</name>
<dbReference type="EMBL" id="MT142525">
    <property type="protein sequence ID" value="QJA84183.1"/>
    <property type="molecule type" value="Genomic_DNA"/>
</dbReference>
<sequence>MAKYDPNQDIPYGVAGADFPLTFYDRPQYMFANLLRGNIDAATRAMLSPDTLTPDQIKTVRDVLLPGKKPNKLMKTICDIATNPLVIMGLVVGLWKYPMGTLRPLQMVRDGLLPKSAAMGKMMSGLHGAMDILRTVPGMFKSLLGVTRETAKFIGEHGDKANEIFLKAGPLSKAEGIAVAARLDGLHAVDHSMVKLFRNEPEWIAFMGGKDVPIAPNLQNKMSKKLIGLSDRLRGWFDKTRSVISTNPEAEARIIREVEHQGLDYGKYREHYFPRNTQYDKYYNQSIKGTTGVQYRKWLYKKTKEKIGREQIARTGLSMSDLNNIRSLESNGMVKSGFSDMTQSILNRWSDEASSTVREIWNDVGKLGLNEAQERVEFIKRVSNYYTKGAGKNLNFLGRLGSPKRAKDTLDAMAGALQDARFGGAEAIGKEFTEIGRVLAQPATYSLDPWNAAGKYLSSIANSYAWHGTGLGQRIMGITETPGVFRGAPYIESYLMDNLIPHVRGLKSYQELHHSLSFGVPKQKIYEWIKASPFVESTLGDKTKKWLLDYFGQAGNSLSAEGMSAKISEGFYLSTLGANISPASKNLLQNWITTINLPGIGIRGMYRGLMGVADQEGALVKMKRYLGMLTSGVDSKTAYAKAFPEYVKDAGDASHIVESLLAGDMAREGYTKLIRAGGAWEKIKRGLLMPFSTSEAFNRITGYYAGRNSHLFHNLGKYANASPQAKAALLAEAGEMGQAVTMYSHFSGGPLAVPRLIMNLPSPLRQFMMFPLRYAGFLHGSLRLGPDPSKLDWGTIGRTLAGSTATYIAAKNLLGLNLEPALMTGALPVSAYERAPFYPFPLVPPALGVIGGVAKSLLTGSAEGLAGPTAAMLVPGGLAARRMYRSFSPKFADYRNKTSDGRIPLYNDDHALIGTLSPMQMVLRSLGLQSTGVAGEQGAAKWLMTQRDKIRNYRREYLQALYENDTRRADNINQNFQREYPELGPMQVKKSDINAMENRREISRLHRILRGLPSAYKPLFGQIINEAAIGTMAQDIEAGSLGSLPQYIQ</sequence>
<reference evidence="2" key="1">
    <citation type="submission" date="2020-03" db="EMBL/GenBank/DDBJ databases">
        <title>The deep terrestrial virosphere.</title>
        <authorList>
            <person name="Holmfeldt K."/>
            <person name="Nilsson E."/>
            <person name="Simone D."/>
            <person name="Lopez-Fernandez M."/>
            <person name="Wu X."/>
            <person name="de Brujin I."/>
            <person name="Lundin D."/>
            <person name="Andersson A."/>
            <person name="Bertilsson S."/>
            <person name="Dopson M."/>
        </authorList>
    </citation>
    <scope>NUCLEOTIDE SEQUENCE</scope>
    <source>
        <strain evidence="2">MM415A00216</strain>
        <strain evidence="1">MM415B00427</strain>
    </source>
</reference>
<dbReference type="EMBL" id="MT141533">
    <property type="protein sequence ID" value="QJA65170.1"/>
    <property type="molecule type" value="Genomic_DNA"/>
</dbReference>
<evidence type="ECO:0000313" key="2">
    <source>
        <dbReference type="EMBL" id="QJA84183.1"/>
    </source>
</evidence>
<organism evidence="2">
    <name type="scientific">viral metagenome</name>
    <dbReference type="NCBI Taxonomy" id="1070528"/>
    <lineage>
        <taxon>unclassified sequences</taxon>
        <taxon>metagenomes</taxon>
        <taxon>organismal metagenomes</taxon>
    </lineage>
</organism>
<proteinExistence type="predicted"/>
<gene>
    <name evidence="2" type="ORF">MM415A00216_0027</name>
    <name evidence="1" type="ORF">MM415B00427_0024</name>
</gene>
<dbReference type="AlphaFoldDB" id="A0A6M3KQ09"/>
<protein>
    <recommendedName>
        <fullName evidence="3">Large polyvalent protein associated domain-containing protein</fullName>
    </recommendedName>
</protein>
<accession>A0A6M3KQ09</accession>
<evidence type="ECO:0008006" key="3">
    <source>
        <dbReference type="Google" id="ProtNLM"/>
    </source>
</evidence>
<evidence type="ECO:0000313" key="1">
    <source>
        <dbReference type="EMBL" id="QJA65170.1"/>
    </source>
</evidence>